<dbReference type="GO" id="GO:0009239">
    <property type="term" value="P:enterobactin biosynthetic process"/>
    <property type="evidence" value="ECO:0007669"/>
    <property type="project" value="InterPro"/>
</dbReference>
<dbReference type="GO" id="GO:0000287">
    <property type="term" value="F:magnesium ion binding"/>
    <property type="evidence" value="ECO:0007669"/>
    <property type="project" value="InterPro"/>
</dbReference>
<dbReference type="GO" id="GO:0009366">
    <property type="term" value="C:enterobactin synthetase complex"/>
    <property type="evidence" value="ECO:0007669"/>
    <property type="project" value="InterPro"/>
</dbReference>
<dbReference type="InterPro" id="IPR037143">
    <property type="entry name" value="4-PPantetheinyl_Trfase_dom_sf"/>
</dbReference>
<comment type="cofactor">
    <cofactor evidence="3">
        <name>Mg(2+)</name>
        <dbReference type="ChEBI" id="CHEBI:18420"/>
    </cofactor>
</comment>
<evidence type="ECO:0000313" key="6">
    <source>
        <dbReference type="EMBL" id="NNH71862.1"/>
    </source>
</evidence>
<evidence type="ECO:0000256" key="1">
    <source>
        <dbReference type="ARBA" id="ARBA00022679"/>
    </source>
</evidence>
<sequence length="1029" mass="111900">MITGEAWPGLGVHGGPGAIGTLLSEAEIHTAEIVGRDPNATLLAEEREALVTDKTSDKRLREITQARTAARQALNSLGHTEVPVLRGPKREPIWPDGVVGSITHKEGYYAAAVADAGEVRSIGIDAEDHAALPEAALSPAALPEELAWLQEVGEQGGVHWDRVLFSAKESVYKAWFPLTGRYLGFHDAHLTFDPEAGTFHVRLLVDGATHSGPPLTEMTGRFVVRDGFILTAVTVPHEPTADTEINTPATEPAALTRRLRAPELPDLEPGTLRAEILDNLRIVIPDGMRWNREQQCFVLPDRREVHVGIGPVADSSVTAVHNRPDGGHDLTVSPQVRDIDVARAVASRLAEVAGSPHGEVLSGPLAELKVIAAHLDRARFDPSRLDELSGLWRDLADLVVWLDRHPDVGDWRAALTEHAPPLARWLALEETGAMGHRPGFGPDLTIADYEASRAAHLDRLSGALPGEEGLDVRRAESLTLHGRMREELARRIFDPIFGGPDRELLRRLVPSEILYSELDRLNAAINDPWLTGPERLAALDAAITEFENSPNLPERVRDLIDIGRTRHAAATFAVGPDLTAAVLDHTTGRVELGQDGPGHQVGEQTTVDDFLRGIDRANQAAAALGLDVEYVAVIHRPVDGRSLVEVLSRPQPQHRLPAARNEPVYLSAPRPAVPAAAQGGHTIEIGDGRGGFGAEMLPTADRRGGGLLLQTFPDTYVLAAQRRRDLGILDPAPLTPPGSVTVFGDMLSIGAVLNTDDNQGVARVFVNNVRARLDDSAYEVLVRTLNTVLAPGGRVEIQWDMKPATPGGEPGDRGHIRGDLLMEAVRRMSPEIRAAFRVVQDHEFSGPGNRNYLYTGEASARNRIDQPASHPVSQPDRRMVIEFDPTGTHSAPVTEPYGHEFTPRMPHDRSPEALEQPTGDPNTAHLPSLRQHYIAEVEALTAYEASLIAEGASEEEIARALQQERREIGEFYKGETPEPQASRIRARNLEKYGDPLGPTVEYLRRKGLSWAQIIDGSKRPGGGDLGLNK</sequence>
<dbReference type="Pfam" id="PF17837">
    <property type="entry name" value="4PPT_N"/>
    <property type="match status" value="1"/>
</dbReference>
<protein>
    <submittedName>
        <fullName evidence="6">4'-phosphopantetheinyl transferase superfamily protein</fullName>
    </submittedName>
</protein>
<dbReference type="GO" id="GO:0008897">
    <property type="term" value="F:holo-[acyl-carrier-protein] synthase activity"/>
    <property type="evidence" value="ECO:0007669"/>
    <property type="project" value="InterPro"/>
</dbReference>
<feature type="binding site" evidence="2">
    <location>
        <begin position="103"/>
        <end position="104"/>
    </location>
    <ligand>
        <name>CoA</name>
        <dbReference type="ChEBI" id="CHEBI:57287"/>
    </ligand>
</feature>
<comment type="caution">
    <text evidence="6">The sequence shown here is derived from an EMBL/GenBank/DDBJ whole genome shotgun (WGS) entry which is preliminary data.</text>
</comment>
<dbReference type="PANTHER" id="PTHR38096">
    <property type="entry name" value="ENTEROBACTIN SYNTHASE COMPONENT D"/>
    <property type="match status" value="1"/>
</dbReference>
<feature type="binding site" evidence="3">
    <location>
        <position position="127"/>
    </location>
    <ligand>
        <name>Mg(2+)</name>
        <dbReference type="ChEBI" id="CHEBI:18420"/>
    </ligand>
</feature>
<feature type="binding site" evidence="2">
    <location>
        <position position="59"/>
    </location>
    <ligand>
        <name>CoA</name>
        <dbReference type="ChEBI" id="CHEBI:57287"/>
    </ligand>
</feature>
<keyword evidence="3" id="KW-0460">Magnesium</keyword>
<evidence type="ECO:0000256" key="3">
    <source>
        <dbReference type="PIRSR" id="PIRSR603542-2"/>
    </source>
</evidence>
<keyword evidence="3" id="KW-0479">Metal-binding</keyword>
<feature type="binding site" evidence="2">
    <location>
        <position position="125"/>
    </location>
    <ligand>
        <name>CoA</name>
        <dbReference type="ChEBI" id="CHEBI:57287"/>
    </ligand>
</feature>
<feature type="binding site" evidence="2">
    <location>
        <position position="173"/>
    </location>
    <ligand>
        <name>CoA</name>
        <dbReference type="ChEBI" id="CHEBI:57287"/>
    </ligand>
</feature>
<dbReference type="AlphaFoldDB" id="A0A849BZC6"/>
<feature type="domain" description="4'-phosphopantetheinyl transferase" evidence="4">
    <location>
        <begin position="121"/>
        <end position="196"/>
    </location>
</feature>
<evidence type="ECO:0000259" key="4">
    <source>
        <dbReference type="Pfam" id="PF01648"/>
    </source>
</evidence>
<reference evidence="6 7" key="1">
    <citation type="submission" date="2020-05" db="EMBL/GenBank/DDBJ databases">
        <title>MicrobeNet Type strains.</title>
        <authorList>
            <person name="Nicholson A.C."/>
        </authorList>
    </citation>
    <scope>NUCLEOTIDE SEQUENCE [LARGE SCALE GENOMIC DNA]</scope>
    <source>
        <strain evidence="6 7">JCM 3224</strain>
    </source>
</reference>
<gene>
    <name evidence="6" type="ORF">HLB23_18705</name>
</gene>
<dbReference type="EMBL" id="JABELX010000006">
    <property type="protein sequence ID" value="NNH71862.1"/>
    <property type="molecule type" value="Genomic_DNA"/>
</dbReference>
<dbReference type="InterPro" id="IPR041354">
    <property type="entry name" value="4PPT_N"/>
</dbReference>
<dbReference type="PRINTS" id="PR01399">
    <property type="entry name" value="ENTSNTHTASED"/>
</dbReference>
<feature type="binding site" evidence="2">
    <location>
        <position position="183"/>
    </location>
    <ligand>
        <name>CoA</name>
        <dbReference type="ChEBI" id="CHEBI:57287"/>
    </ligand>
</feature>
<feature type="binding site" evidence="3">
    <location>
        <position position="126"/>
    </location>
    <ligand>
        <name>Mg(2+)</name>
        <dbReference type="ChEBI" id="CHEBI:18420"/>
    </ligand>
</feature>
<keyword evidence="7" id="KW-1185">Reference proteome</keyword>
<feature type="binding site" evidence="3">
    <location>
        <position position="125"/>
    </location>
    <ligand>
        <name>Mg(2+)</name>
        <dbReference type="ChEBI" id="CHEBI:18420"/>
    </ligand>
</feature>
<dbReference type="GO" id="GO:0005886">
    <property type="term" value="C:plasma membrane"/>
    <property type="evidence" value="ECO:0007669"/>
    <property type="project" value="TreeGrafter"/>
</dbReference>
<organism evidence="6 7">
    <name type="scientific">Nocardia uniformis</name>
    <dbReference type="NCBI Taxonomy" id="53432"/>
    <lineage>
        <taxon>Bacteria</taxon>
        <taxon>Bacillati</taxon>
        <taxon>Actinomycetota</taxon>
        <taxon>Actinomycetes</taxon>
        <taxon>Mycobacteriales</taxon>
        <taxon>Nocardiaceae</taxon>
        <taxon>Nocardia</taxon>
    </lineage>
</organism>
<evidence type="ECO:0000313" key="7">
    <source>
        <dbReference type="Proteomes" id="UP000586827"/>
    </source>
</evidence>
<name>A0A849BZC6_9NOCA</name>
<evidence type="ECO:0000259" key="5">
    <source>
        <dbReference type="Pfam" id="PF17837"/>
    </source>
</evidence>
<feature type="binding site" evidence="2">
    <location>
        <position position="169"/>
    </location>
    <ligand>
        <name>CoA</name>
        <dbReference type="ChEBI" id="CHEBI:57287"/>
    </ligand>
</feature>
<feature type="binding site" evidence="2">
    <location>
        <position position="67"/>
    </location>
    <ligand>
        <name>CoA</name>
        <dbReference type="ChEBI" id="CHEBI:57287"/>
    </ligand>
</feature>
<dbReference type="SUPFAM" id="SSF56214">
    <property type="entry name" value="4'-phosphopantetheinyl transferase"/>
    <property type="match status" value="1"/>
</dbReference>
<proteinExistence type="predicted"/>
<dbReference type="InterPro" id="IPR008278">
    <property type="entry name" value="4-PPantetheinyl_Trfase_dom"/>
</dbReference>
<feature type="domain" description="4'-phosphopantetheinyl transferase N-terminal" evidence="5">
    <location>
        <begin position="48"/>
        <end position="114"/>
    </location>
</feature>
<dbReference type="InterPro" id="IPR003542">
    <property type="entry name" value="Enbac_synth_compD-like"/>
</dbReference>
<dbReference type="Pfam" id="PF01648">
    <property type="entry name" value="ACPS"/>
    <property type="match status" value="1"/>
</dbReference>
<dbReference type="Proteomes" id="UP000586827">
    <property type="component" value="Unassembled WGS sequence"/>
</dbReference>
<keyword evidence="1 6" id="KW-0808">Transferase</keyword>
<dbReference type="PANTHER" id="PTHR38096:SF1">
    <property type="entry name" value="ENTEROBACTIN SYNTHASE COMPONENT D"/>
    <property type="match status" value="1"/>
</dbReference>
<evidence type="ECO:0000256" key="2">
    <source>
        <dbReference type="PIRSR" id="PIRSR603542-1"/>
    </source>
</evidence>
<accession>A0A849BZC6</accession>